<gene>
    <name evidence="1" type="ORF">L914_10434</name>
</gene>
<proteinExistence type="predicted"/>
<accession>W2N719</accession>
<dbReference type="Proteomes" id="UP000054532">
    <property type="component" value="Unassembled WGS sequence"/>
</dbReference>
<protein>
    <submittedName>
        <fullName evidence="1">Uncharacterized protein</fullName>
    </submittedName>
</protein>
<sequence length="172" mass="19488">MTAEGFPGCVGFIDGTALPLSQRPAVDESSYRDQKRYSVSMHAVCDCDKLIIATALHPLRISTTRPIHCRYRLSATTPPEEQAQVETWPVAYLSDLKDTVKGTKYQVVWRKPYGYKGTESWDPTWDPKESLKEDIIGYAMLMVNMWVMAGRPDDFLQWARRTVPTLIDANAS</sequence>
<dbReference type="VEuPathDB" id="FungiDB:PPTG_12507"/>
<reference evidence="1" key="1">
    <citation type="submission" date="2013-11" db="EMBL/GenBank/DDBJ databases">
        <title>The Genome Sequence of Phytophthora parasitica IAC_01/95.</title>
        <authorList>
            <consortium name="The Broad Institute Genomics Platform"/>
            <person name="Russ C."/>
            <person name="Tyler B."/>
            <person name="Panabieres F."/>
            <person name="Shan W."/>
            <person name="Tripathy S."/>
            <person name="Grunwald N."/>
            <person name="Machado M."/>
            <person name="Johnson C.S."/>
            <person name="Arredondo F."/>
            <person name="Hong C."/>
            <person name="Coffey M."/>
            <person name="Young S.K."/>
            <person name="Zeng Q."/>
            <person name="Gargeya S."/>
            <person name="Fitzgerald M."/>
            <person name="Abouelleil A."/>
            <person name="Alvarado L."/>
            <person name="Chapman S.B."/>
            <person name="Gainer-Dewar J."/>
            <person name="Goldberg J."/>
            <person name="Griggs A."/>
            <person name="Gujja S."/>
            <person name="Hansen M."/>
            <person name="Howarth C."/>
            <person name="Imamovic A."/>
            <person name="Ireland A."/>
            <person name="Larimer J."/>
            <person name="McCowan C."/>
            <person name="Murphy C."/>
            <person name="Pearson M."/>
            <person name="Poon T.W."/>
            <person name="Priest M."/>
            <person name="Roberts A."/>
            <person name="Saif S."/>
            <person name="Shea T."/>
            <person name="Sykes S."/>
            <person name="Wortman J."/>
            <person name="Nusbaum C."/>
            <person name="Birren B."/>
        </authorList>
    </citation>
    <scope>NUCLEOTIDE SEQUENCE [LARGE SCALE GENOMIC DNA]</scope>
    <source>
        <strain evidence="1">IAC_01/95</strain>
    </source>
</reference>
<evidence type="ECO:0000313" key="1">
    <source>
        <dbReference type="EMBL" id="ETM44315.1"/>
    </source>
</evidence>
<name>W2N719_PHYNI</name>
<dbReference type="EMBL" id="KI693405">
    <property type="protein sequence ID" value="ETM44315.1"/>
    <property type="molecule type" value="Genomic_DNA"/>
</dbReference>
<organism evidence="1">
    <name type="scientific">Phytophthora nicotianae</name>
    <name type="common">Potato buckeye rot agent</name>
    <name type="synonym">Phytophthora parasitica</name>
    <dbReference type="NCBI Taxonomy" id="4792"/>
    <lineage>
        <taxon>Eukaryota</taxon>
        <taxon>Sar</taxon>
        <taxon>Stramenopiles</taxon>
        <taxon>Oomycota</taxon>
        <taxon>Peronosporomycetes</taxon>
        <taxon>Peronosporales</taxon>
        <taxon>Peronosporaceae</taxon>
        <taxon>Phytophthora</taxon>
    </lineage>
</organism>
<dbReference type="AlphaFoldDB" id="W2N719"/>